<dbReference type="STRING" id="48003.BLA55_00890"/>
<evidence type="ECO:0000313" key="4">
    <source>
        <dbReference type="Proteomes" id="UP000184322"/>
    </source>
</evidence>
<protein>
    <submittedName>
        <fullName evidence="3">Uncharacterized protein</fullName>
    </submittedName>
</protein>
<dbReference type="EMBL" id="CP017813">
    <property type="protein sequence ID" value="APJ38240.1"/>
    <property type="molecule type" value="Genomic_DNA"/>
</dbReference>
<keyword evidence="4" id="KW-1185">Reference proteome</keyword>
<evidence type="ECO:0000259" key="2">
    <source>
        <dbReference type="Pfam" id="PF13087"/>
    </source>
</evidence>
<dbReference type="Pfam" id="PF13086">
    <property type="entry name" value="AAA_11"/>
    <property type="match status" value="1"/>
</dbReference>
<organism evidence="3 4">
    <name type="scientific">Mycoplasmopsis pullorum</name>
    <dbReference type="NCBI Taxonomy" id="48003"/>
    <lineage>
        <taxon>Bacteria</taxon>
        <taxon>Bacillati</taxon>
        <taxon>Mycoplasmatota</taxon>
        <taxon>Mycoplasmoidales</taxon>
        <taxon>Metamycoplasmataceae</taxon>
        <taxon>Mycoplasmopsis</taxon>
    </lineage>
</organism>
<reference evidence="4" key="1">
    <citation type="submission" date="2016-10" db="EMBL/GenBank/DDBJ databases">
        <authorList>
            <person name="Beylefeld A."/>
            <person name="Abolnik C."/>
        </authorList>
    </citation>
    <scope>NUCLEOTIDE SEQUENCE [LARGE SCALE GENOMIC DNA]</scope>
    <source>
        <strain evidence="4">B359_6</strain>
    </source>
</reference>
<dbReference type="CDD" id="cd18808">
    <property type="entry name" value="SF1_C_Upf1"/>
    <property type="match status" value="1"/>
</dbReference>
<dbReference type="InterPro" id="IPR041679">
    <property type="entry name" value="DNA2/NAM7-like_C"/>
</dbReference>
<feature type="domain" description="DNA2/NAM7 helicase helicase" evidence="1">
    <location>
        <begin position="342"/>
        <end position="727"/>
    </location>
</feature>
<name>A0A1L4FRK3_9BACT</name>
<feature type="domain" description="DNA2/NAM7 helicase-like C-terminal" evidence="2">
    <location>
        <begin position="748"/>
        <end position="924"/>
    </location>
</feature>
<dbReference type="Pfam" id="PF13195">
    <property type="entry name" value="DUF4011"/>
    <property type="match status" value="1"/>
</dbReference>
<sequence length="1078" mass="125813">MERKDMFKLNQKNIKNVANKKVNESRHKKLLNNLLDIRSQGDNATFYHLSKINQDLTKLIKAKEVKTVFENAEFAVEFTSNFTDEMITKLENVKTYEEFEQWCTFSGYKPSAKIEKDLKRSFQKNFETVLEKIIDKHRNFLKDWKFNINKIHEIYTETGVWPLFLGTFFIKFSRDESYFYAPAILKAVNLSIKNGKVVLSSRDSSIVTNEKLFYSLSQNLGSQMPYLDESENRSLMEATDSLKQVLSDRLIDGTISNKDLLASFKEMTREDIANYTSMTLSPGIVLSVCHPSGTKLREAVQNLIINDKIDKLIKADDLFNYDADTTKNLIESSKLIRVTQSDLTQEKAIIGALSTSCVIVGPPGTGKSQTIANILINILEEGKKALFISQKKVAIDVVLKRMQKYSDLVFQFNETNKANKYERGYFYKPLTSFYQQILDINPEQEIPQNNEKFLNSIEYEYYDAKNALSAVLSQDLDAYFNLKRKGDILQKKEQIKKFFELFHFFDTKNDFYKFYNLLDLNKKEAAQKMNAVLKESLIFTKYDKVFDEKYKRAKEVKDYWMANLKEFDINDLIRIAYMMKLNTFSEFDRIEKEYQKFIDNKNKSNVTPEQLENMYARVTLKARKNLENYRSLGEDNEIKLKNFLGKITRGITPPHLITTEYKDLLKHIYNVFVGTPEILSNFVDFENDHYDYVIFDESSQIFIEKALPYIALSDKVIVAGDDQQMQPSNWFNRRDDSEDDYTTDEITSLLDWALHNNLPKFFLEMNYRSNASELILFSSKEFYNSKLKGIDKYNTKTLNSFEVINVKGKWKDNKNIEEAQEVVKLAEKYINDYESMIILAFNRKQQDCIREIIALTSPKLYSLLEEKIILRNLENIQGDEADIVIASIGYTKDTTLSSTYIGTKGGRNALNVAITRAKDKMVVVKSLKADELLIDNSSSLNLLSFKKWLEFLDLSAEEQKSYTTIDRDVIKDHVSYFEQDVIQWLKTLVFNQPVKIKKNYRIGSYTIDIAILDQDSKFLVGISLDDTSEKTSMNEMLEIRLKNDFIQSKEYPIYRISNFRFREEKNTIYKYLNMIINR</sequence>
<dbReference type="OrthoDB" id="9757917at2"/>
<dbReference type="AlphaFoldDB" id="A0A1L4FRK3"/>
<dbReference type="GO" id="GO:0004386">
    <property type="term" value="F:helicase activity"/>
    <property type="evidence" value="ECO:0007669"/>
    <property type="project" value="InterPro"/>
</dbReference>
<dbReference type="InterPro" id="IPR025103">
    <property type="entry name" value="DUF4011"/>
</dbReference>
<dbReference type="InterPro" id="IPR045055">
    <property type="entry name" value="DNA2/NAM7-like"/>
</dbReference>
<evidence type="ECO:0000313" key="3">
    <source>
        <dbReference type="EMBL" id="APJ38240.1"/>
    </source>
</evidence>
<accession>A0A1L4FRK3</accession>
<dbReference type="Pfam" id="PF13087">
    <property type="entry name" value="AAA_12"/>
    <property type="match status" value="1"/>
</dbReference>
<dbReference type="Gene3D" id="3.40.50.300">
    <property type="entry name" value="P-loop containing nucleotide triphosphate hydrolases"/>
    <property type="match status" value="2"/>
</dbReference>
<dbReference type="InterPro" id="IPR027417">
    <property type="entry name" value="P-loop_NTPase"/>
</dbReference>
<dbReference type="PANTHER" id="PTHR10887">
    <property type="entry name" value="DNA2/NAM7 HELICASE FAMILY"/>
    <property type="match status" value="1"/>
</dbReference>
<dbReference type="InterPro" id="IPR041677">
    <property type="entry name" value="DNA2/NAM7_AAA_11"/>
</dbReference>
<dbReference type="InterPro" id="IPR047187">
    <property type="entry name" value="SF1_C_Upf1"/>
</dbReference>
<dbReference type="Proteomes" id="UP000184322">
    <property type="component" value="Chromosome"/>
</dbReference>
<gene>
    <name evidence="3" type="ORF">BLA55_00890</name>
</gene>
<dbReference type="PANTHER" id="PTHR10887:SF495">
    <property type="entry name" value="HELICASE SENATAXIN ISOFORM X1-RELATED"/>
    <property type="match status" value="1"/>
</dbReference>
<dbReference type="SUPFAM" id="SSF52540">
    <property type="entry name" value="P-loop containing nucleoside triphosphate hydrolases"/>
    <property type="match status" value="1"/>
</dbReference>
<proteinExistence type="predicted"/>
<dbReference type="KEGG" id="mpul:BLA55_00890"/>
<evidence type="ECO:0000259" key="1">
    <source>
        <dbReference type="Pfam" id="PF13086"/>
    </source>
</evidence>